<dbReference type="InterPro" id="IPR036390">
    <property type="entry name" value="WH_DNA-bd_sf"/>
</dbReference>
<dbReference type="FunFam" id="1.10.10.10:FF:000028">
    <property type="entry name" value="Fumarate/nitrate reduction transcriptional regulator Fnr"/>
    <property type="match status" value="1"/>
</dbReference>
<evidence type="ECO:0000313" key="6">
    <source>
        <dbReference type="EMBL" id="PWF24157.1"/>
    </source>
</evidence>
<dbReference type="InterPro" id="IPR050397">
    <property type="entry name" value="Env_Response_Regulators"/>
</dbReference>
<dbReference type="Pfam" id="PF00027">
    <property type="entry name" value="cNMP_binding"/>
    <property type="match status" value="1"/>
</dbReference>
<name>A0A2V1K3M1_9BURK</name>
<evidence type="ECO:0000256" key="3">
    <source>
        <dbReference type="ARBA" id="ARBA00023163"/>
    </source>
</evidence>
<keyword evidence="2" id="KW-0238">DNA-binding</keyword>
<dbReference type="SMART" id="SM00100">
    <property type="entry name" value="cNMP"/>
    <property type="match status" value="1"/>
</dbReference>
<organism evidence="6 7">
    <name type="scientific">Corticimicrobacter populi</name>
    <dbReference type="NCBI Taxonomy" id="2175229"/>
    <lineage>
        <taxon>Bacteria</taxon>
        <taxon>Pseudomonadati</taxon>
        <taxon>Pseudomonadota</taxon>
        <taxon>Betaproteobacteria</taxon>
        <taxon>Burkholderiales</taxon>
        <taxon>Alcaligenaceae</taxon>
        <taxon>Corticimicrobacter</taxon>
    </lineage>
</organism>
<dbReference type="CDD" id="cd00038">
    <property type="entry name" value="CAP_ED"/>
    <property type="match status" value="1"/>
</dbReference>
<dbReference type="PANTHER" id="PTHR24567:SF75">
    <property type="entry name" value="FUMARATE AND NITRATE REDUCTION REGULATORY PROTEIN"/>
    <property type="match status" value="1"/>
</dbReference>
<dbReference type="SUPFAM" id="SSF46785">
    <property type="entry name" value="Winged helix' DNA-binding domain"/>
    <property type="match status" value="1"/>
</dbReference>
<dbReference type="CDD" id="cd00092">
    <property type="entry name" value="HTH_CRP"/>
    <property type="match status" value="1"/>
</dbReference>
<comment type="caution">
    <text evidence="6">The sequence shown here is derived from an EMBL/GenBank/DDBJ whole genome shotgun (WGS) entry which is preliminary data.</text>
</comment>
<gene>
    <name evidence="6" type="ORF">DD235_07645</name>
</gene>
<dbReference type="Gene3D" id="1.10.10.10">
    <property type="entry name" value="Winged helix-like DNA-binding domain superfamily/Winged helix DNA-binding domain"/>
    <property type="match status" value="1"/>
</dbReference>
<dbReference type="PRINTS" id="PR00034">
    <property type="entry name" value="HTHCRP"/>
</dbReference>
<dbReference type="Gene3D" id="2.60.120.10">
    <property type="entry name" value="Jelly Rolls"/>
    <property type="match status" value="1"/>
</dbReference>
<dbReference type="InterPro" id="IPR000595">
    <property type="entry name" value="cNMP-bd_dom"/>
</dbReference>
<protein>
    <submittedName>
        <fullName evidence="6">Transcriptional regulator</fullName>
    </submittedName>
</protein>
<proteinExistence type="predicted"/>
<dbReference type="AlphaFoldDB" id="A0A2V1K3M1"/>
<evidence type="ECO:0000256" key="1">
    <source>
        <dbReference type="ARBA" id="ARBA00023015"/>
    </source>
</evidence>
<dbReference type="PANTHER" id="PTHR24567">
    <property type="entry name" value="CRP FAMILY TRANSCRIPTIONAL REGULATORY PROTEIN"/>
    <property type="match status" value="1"/>
</dbReference>
<dbReference type="GO" id="GO:0003700">
    <property type="term" value="F:DNA-binding transcription factor activity"/>
    <property type="evidence" value="ECO:0007669"/>
    <property type="project" value="InterPro"/>
</dbReference>
<dbReference type="InterPro" id="IPR036388">
    <property type="entry name" value="WH-like_DNA-bd_sf"/>
</dbReference>
<dbReference type="InterPro" id="IPR018335">
    <property type="entry name" value="Tscrpt_reg_HTH_Crp-type_CS"/>
</dbReference>
<feature type="domain" description="Cyclic nucleotide-binding" evidence="4">
    <location>
        <begin position="24"/>
        <end position="125"/>
    </location>
</feature>
<dbReference type="InterPro" id="IPR012318">
    <property type="entry name" value="HTH_CRP"/>
</dbReference>
<evidence type="ECO:0000259" key="4">
    <source>
        <dbReference type="PROSITE" id="PS50042"/>
    </source>
</evidence>
<dbReference type="RefSeq" id="WP_109061435.1">
    <property type="nucleotide sequence ID" value="NZ_QETA01000002.1"/>
</dbReference>
<accession>A0A2V1K3M1</accession>
<dbReference type="Proteomes" id="UP000245212">
    <property type="component" value="Unassembled WGS sequence"/>
</dbReference>
<dbReference type="EMBL" id="QETA01000002">
    <property type="protein sequence ID" value="PWF24157.1"/>
    <property type="molecule type" value="Genomic_DNA"/>
</dbReference>
<keyword evidence="3" id="KW-0804">Transcription</keyword>
<sequence length="241" mass="27148">MQKRVPITGDSTLCSTCMLGHVCLPVGMPAEDIDKLSTLVRERVRVEKGRTLYTLGDELDAVYGVRSGSIKTQIERAEGQLQITGFHLPGELVGMDGMLEGHHMSTAVALEDTEMCVIRLADLDRIASHVPALQPQFRRFMSKEIIRSQHMLLTVGSLRSEQRLAAFLLNLSQRLAMLGYSANEFVLRMSREDLGNYLGLTLETVSRLFSRFAREDMIRINQREVEILDMPRLKKLIGQDS</sequence>
<feature type="domain" description="HTH crp-type" evidence="5">
    <location>
        <begin position="158"/>
        <end position="231"/>
    </location>
</feature>
<evidence type="ECO:0000259" key="5">
    <source>
        <dbReference type="PROSITE" id="PS51063"/>
    </source>
</evidence>
<keyword evidence="1" id="KW-0805">Transcription regulation</keyword>
<evidence type="ECO:0000256" key="2">
    <source>
        <dbReference type="ARBA" id="ARBA00023125"/>
    </source>
</evidence>
<dbReference type="InterPro" id="IPR018490">
    <property type="entry name" value="cNMP-bd_dom_sf"/>
</dbReference>
<dbReference type="GO" id="GO:0005829">
    <property type="term" value="C:cytosol"/>
    <property type="evidence" value="ECO:0007669"/>
    <property type="project" value="TreeGrafter"/>
</dbReference>
<dbReference type="SMART" id="SM00419">
    <property type="entry name" value="HTH_CRP"/>
    <property type="match status" value="1"/>
</dbReference>
<dbReference type="PROSITE" id="PS00042">
    <property type="entry name" value="HTH_CRP_1"/>
    <property type="match status" value="1"/>
</dbReference>
<dbReference type="PROSITE" id="PS51063">
    <property type="entry name" value="HTH_CRP_2"/>
    <property type="match status" value="1"/>
</dbReference>
<keyword evidence="7" id="KW-1185">Reference proteome</keyword>
<evidence type="ECO:0000313" key="7">
    <source>
        <dbReference type="Proteomes" id="UP000245212"/>
    </source>
</evidence>
<dbReference type="GO" id="GO:0003677">
    <property type="term" value="F:DNA binding"/>
    <property type="evidence" value="ECO:0007669"/>
    <property type="project" value="UniProtKB-KW"/>
</dbReference>
<dbReference type="Pfam" id="PF13545">
    <property type="entry name" value="HTH_Crp_2"/>
    <property type="match status" value="1"/>
</dbReference>
<dbReference type="SUPFAM" id="SSF51206">
    <property type="entry name" value="cAMP-binding domain-like"/>
    <property type="match status" value="1"/>
</dbReference>
<dbReference type="InterPro" id="IPR014710">
    <property type="entry name" value="RmlC-like_jellyroll"/>
</dbReference>
<reference evidence="7" key="1">
    <citation type="submission" date="2018-05" db="EMBL/GenBank/DDBJ databases">
        <authorList>
            <person name="Li Y."/>
        </authorList>
    </citation>
    <scope>NUCLEOTIDE SEQUENCE [LARGE SCALE GENOMIC DNA]</scope>
    <source>
        <strain evidence="7">3d-2-2</strain>
    </source>
</reference>
<dbReference type="PROSITE" id="PS50042">
    <property type="entry name" value="CNMP_BINDING_3"/>
    <property type="match status" value="1"/>
</dbReference>